<dbReference type="Proteomes" id="UP000275078">
    <property type="component" value="Unassembled WGS sequence"/>
</dbReference>
<dbReference type="AlphaFoldDB" id="A0A3N4I0X3"/>
<keyword evidence="3" id="KW-1185">Reference proteome</keyword>
<gene>
    <name evidence="2" type="ORF">BJ508DRAFT_308061</name>
</gene>
<evidence type="ECO:0000313" key="2">
    <source>
        <dbReference type="EMBL" id="RPA79752.1"/>
    </source>
</evidence>
<organism evidence="2 3">
    <name type="scientific">Ascobolus immersus RN42</name>
    <dbReference type="NCBI Taxonomy" id="1160509"/>
    <lineage>
        <taxon>Eukaryota</taxon>
        <taxon>Fungi</taxon>
        <taxon>Dikarya</taxon>
        <taxon>Ascomycota</taxon>
        <taxon>Pezizomycotina</taxon>
        <taxon>Pezizomycetes</taxon>
        <taxon>Pezizales</taxon>
        <taxon>Ascobolaceae</taxon>
        <taxon>Ascobolus</taxon>
    </lineage>
</organism>
<sequence>MVVWRPGYETRRVQMRYQIPYVTPTTFNARKTTAQRDLASGPERLHIFKIAEQRAASAQLNRFHNSQNNFSTHKRRCMSRPDSTWAEVKTAGGGPWGSYKGTDGPEFGEVVIFFTDLLPLLQVLFLHTQASSIYFFSIIVRGRTSLHITTPHHHHITNLHPQPIRRINFPPPPHLPLLSPILRSRLQHLSGTSETFLPLLTWSTQSPTTGESLLDHLRDQDFTPHPSGELEVSDAELLGLRRIDTETLEARVILHERGLLVRYVWTTNDTEGEKDGWKVLEVQVSQAGKLPAEEKWVHTIWEAEEDFALRQRKAAGISLTTTTTAAPAVFEQHQQEEEDDDDAYWSRYDQEESESAPPSPARETSEDDYYSRYDQVSPSLEDPAFDVPQPNYTPPSYEPQPRIFAPFPTTHSTDHLARLEKKVDTLSPPETEPSETSSRPVSLFNAASLNGGGSMKGSVKEEDTSVLVEQGIRMHVSASIKSLYRLAMAGGIERGEFERMVLTEVGCLGMLEGE</sequence>
<accession>A0A3N4I0X3</accession>
<dbReference type="STRING" id="1160509.A0A3N4I0X3"/>
<evidence type="ECO:0000313" key="3">
    <source>
        <dbReference type="Proteomes" id="UP000275078"/>
    </source>
</evidence>
<name>A0A3N4I0X3_ASCIM</name>
<evidence type="ECO:0000256" key="1">
    <source>
        <dbReference type="SAM" id="MobiDB-lite"/>
    </source>
</evidence>
<proteinExistence type="predicted"/>
<feature type="region of interest" description="Disordered" evidence="1">
    <location>
        <begin position="347"/>
        <end position="409"/>
    </location>
</feature>
<protein>
    <submittedName>
        <fullName evidence="2">Uncharacterized protein</fullName>
    </submittedName>
</protein>
<reference evidence="2 3" key="1">
    <citation type="journal article" date="2018" name="Nat. Ecol. Evol.">
        <title>Pezizomycetes genomes reveal the molecular basis of ectomycorrhizal truffle lifestyle.</title>
        <authorList>
            <person name="Murat C."/>
            <person name="Payen T."/>
            <person name="Noel B."/>
            <person name="Kuo A."/>
            <person name="Morin E."/>
            <person name="Chen J."/>
            <person name="Kohler A."/>
            <person name="Krizsan K."/>
            <person name="Balestrini R."/>
            <person name="Da Silva C."/>
            <person name="Montanini B."/>
            <person name="Hainaut M."/>
            <person name="Levati E."/>
            <person name="Barry K.W."/>
            <person name="Belfiori B."/>
            <person name="Cichocki N."/>
            <person name="Clum A."/>
            <person name="Dockter R.B."/>
            <person name="Fauchery L."/>
            <person name="Guy J."/>
            <person name="Iotti M."/>
            <person name="Le Tacon F."/>
            <person name="Lindquist E.A."/>
            <person name="Lipzen A."/>
            <person name="Malagnac F."/>
            <person name="Mello A."/>
            <person name="Molinier V."/>
            <person name="Miyauchi S."/>
            <person name="Poulain J."/>
            <person name="Riccioni C."/>
            <person name="Rubini A."/>
            <person name="Sitrit Y."/>
            <person name="Splivallo R."/>
            <person name="Traeger S."/>
            <person name="Wang M."/>
            <person name="Zifcakova L."/>
            <person name="Wipf D."/>
            <person name="Zambonelli A."/>
            <person name="Paolocci F."/>
            <person name="Nowrousian M."/>
            <person name="Ottonello S."/>
            <person name="Baldrian P."/>
            <person name="Spatafora J.W."/>
            <person name="Henrissat B."/>
            <person name="Nagy L.G."/>
            <person name="Aury J.M."/>
            <person name="Wincker P."/>
            <person name="Grigoriev I.V."/>
            <person name="Bonfante P."/>
            <person name="Martin F.M."/>
        </authorList>
    </citation>
    <scope>NUCLEOTIDE SEQUENCE [LARGE SCALE GENOMIC DNA]</scope>
    <source>
        <strain evidence="2 3">RN42</strain>
    </source>
</reference>
<dbReference type="EMBL" id="ML119695">
    <property type="protein sequence ID" value="RPA79752.1"/>
    <property type="molecule type" value="Genomic_DNA"/>
</dbReference>
<dbReference type="OrthoDB" id="5578001at2759"/>